<keyword evidence="6" id="KW-0511">Multifunctional enzyme</keyword>
<dbReference type="GO" id="GO:0030639">
    <property type="term" value="P:polyketide biosynthetic process"/>
    <property type="evidence" value="ECO:0007669"/>
    <property type="project" value="UniProtKB-ARBA"/>
</dbReference>
<evidence type="ECO:0000256" key="6">
    <source>
        <dbReference type="ARBA" id="ARBA00023268"/>
    </source>
</evidence>
<keyword evidence="5" id="KW-0045">Antibiotic biosynthesis</keyword>
<evidence type="ECO:0000256" key="2">
    <source>
        <dbReference type="ARBA" id="ARBA00022450"/>
    </source>
</evidence>
<evidence type="ECO:0000256" key="3">
    <source>
        <dbReference type="ARBA" id="ARBA00022553"/>
    </source>
</evidence>
<keyword evidence="2" id="KW-0596">Phosphopantetheine</keyword>
<evidence type="ECO:0000256" key="7">
    <source>
        <dbReference type="ARBA" id="ARBA00023315"/>
    </source>
</evidence>
<evidence type="ECO:0000256" key="1">
    <source>
        <dbReference type="ARBA" id="ARBA00001957"/>
    </source>
</evidence>
<dbReference type="PANTHER" id="PTHR43775:SF51">
    <property type="entry name" value="INACTIVE PHENOLPHTHIOCEROL SYNTHESIS POLYKETIDE SYNTHASE TYPE I PKS1-RELATED"/>
    <property type="match status" value="1"/>
</dbReference>
<sequence>MDTEEKLREYLKRVTTDLRRTRQRLRDVEDAAGQPIAIVGMACRFPGGITSPDALWDLVAASGDAVGPFPADRGWDLTDLHDPTRERPGTSCVAEGGFVHDAGDFDPRFFGISPREALAMDPQQRLLLEVSWEAFESAGIDPTGLRGGRVGVFAGLTHGDYAAGAADVPEGVVDYLGLGNAGSISSGRVAYALGFEGPAVTVDTACSSSLVALHLAAQSLRSGESDLALAGGVTVMPTPAVFVDFTRQGNLSMSARCKAFADGADGTALAEGVGILLVERLDDARRLGHRVLAVVRGTAVNQDGASNGLTAPNGPSQQRVIRQALANARLAPADVDVVEAHGTGTTLGDPIEAQALLATYGQDRATPLLLGSIKSNLGHPQAAAGVAGVIKMVQAMRHGLVPATLHVDAPSSKVDWSAGAVTLATEPTPWPTADRPRRAAVSSFGISGTNAHVIVEQAEPVEAEPSRPVDLPVVPWLVSARAADALAGQAGRLAAHVREQSGLSPVDVGWSLATSRAALEHRAVLLGTDRDALLSGLDALVAGETAPGVFTGEVSSGRRVLLFTGQGAQRPGMGRELYDRFPVYAEAFDRVCALFAGRLDHPLGEVVFAEPGSDLAALLDQTVYTQAGLFALEVALHELLASFGVTADYLVGHSIGEVTAAYVAGVLSLEDACVLVAARGSLMQALPAGGGMLAVGAPEAEVRALAGDGVDVAAVNGPQSVVLSGPVADLDVIAQRCAEQGWRAKRLSVSHAFHSRLMEPMLAEFRAVLAGLDWRAPRLPVVSNVTGRVAEAGEITDPEYWVRHVREAVRFGDAVTTLHGLGVTSFVEVGPDATLTAMAADTPVDRPVHLVAALRRDQPDTTALVTALARLHVTGTPVDWAAWFTHTGGRPRTVDLPTYAFHHQRYWLDA</sequence>
<evidence type="ECO:0000313" key="10">
    <source>
        <dbReference type="Proteomes" id="UP000199375"/>
    </source>
</evidence>
<dbReference type="InterPro" id="IPR014030">
    <property type="entry name" value="Ketoacyl_synth_N"/>
</dbReference>
<evidence type="ECO:0000256" key="4">
    <source>
        <dbReference type="ARBA" id="ARBA00022679"/>
    </source>
</evidence>
<protein>
    <submittedName>
        <fullName evidence="9">Acyl transferase domain-containing protein</fullName>
    </submittedName>
</protein>
<keyword evidence="7" id="KW-0012">Acyltransferase</keyword>
<dbReference type="SUPFAM" id="SSF55048">
    <property type="entry name" value="Probable ACP-binding domain of malonyl-CoA ACP transacylase"/>
    <property type="match status" value="1"/>
</dbReference>
<feature type="domain" description="Ketosynthase family 3 (KS3)" evidence="8">
    <location>
        <begin position="33"/>
        <end position="457"/>
    </location>
</feature>
<dbReference type="InterPro" id="IPR014031">
    <property type="entry name" value="Ketoacyl_synth_C"/>
</dbReference>
<dbReference type="InterPro" id="IPR014043">
    <property type="entry name" value="Acyl_transferase_dom"/>
</dbReference>
<dbReference type="InterPro" id="IPR050091">
    <property type="entry name" value="PKS_NRPS_Biosynth_Enz"/>
</dbReference>
<proteinExistence type="predicted"/>
<evidence type="ECO:0000313" key="9">
    <source>
        <dbReference type="EMBL" id="SCF11027.1"/>
    </source>
</evidence>
<dbReference type="InterPro" id="IPR020841">
    <property type="entry name" value="PKS_Beta-ketoAc_synthase_dom"/>
</dbReference>
<reference evidence="9 10" key="1">
    <citation type="submission" date="2016-06" db="EMBL/GenBank/DDBJ databases">
        <authorList>
            <person name="Kjaerup R.B."/>
            <person name="Dalgaard T.S."/>
            <person name="Juul-Madsen H.R."/>
        </authorList>
    </citation>
    <scope>NUCLEOTIDE SEQUENCE [LARGE SCALE GENOMIC DNA]</scope>
    <source>
        <strain evidence="9 10">DSM 45626</strain>
    </source>
</reference>
<accession>A0A1C4XRB1</accession>
<keyword evidence="3" id="KW-0597">Phosphoprotein</keyword>
<name>A0A1C4XRB1_9ACTN</name>
<dbReference type="InterPro" id="IPR001227">
    <property type="entry name" value="Ac_transferase_dom_sf"/>
</dbReference>
<dbReference type="GO" id="GO:0004312">
    <property type="term" value="F:fatty acid synthase activity"/>
    <property type="evidence" value="ECO:0007669"/>
    <property type="project" value="TreeGrafter"/>
</dbReference>
<dbReference type="PROSITE" id="PS52004">
    <property type="entry name" value="KS3_2"/>
    <property type="match status" value="1"/>
</dbReference>
<dbReference type="PANTHER" id="PTHR43775">
    <property type="entry name" value="FATTY ACID SYNTHASE"/>
    <property type="match status" value="1"/>
</dbReference>
<dbReference type="GO" id="GO:0004315">
    <property type="term" value="F:3-oxoacyl-[acyl-carrier-protein] synthase activity"/>
    <property type="evidence" value="ECO:0007669"/>
    <property type="project" value="InterPro"/>
</dbReference>
<dbReference type="Gene3D" id="3.40.366.10">
    <property type="entry name" value="Malonyl-Coenzyme A Acyl Carrier Protein, domain 2"/>
    <property type="match status" value="1"/>
</dbReference>
<dbReference type="PROSITE" id="PS00606">
    <property type="entry name" value="KS3_1"/>
    <property type="match status" value="1"/>
</dbReference>
<dbReference type="CDD" id="cd00833">
    <property type="entry name" value="PKS"/>
    <property type="match status" value="1"/>
</dbReference>
<dbReference type="InterPro" id="IPR036299">
    <property type="entry name" value="Polyketide_synth_docking_sf"/>
</dbReference>
<feature type="non-terminal residue" evidence="9">
    <location>
        <position position="910"/>
    </location>
</feature>
<dbReference type="InterPro" id="IPR018201">
    <property type="entry name" value="Ketoacyl_synth_AS"/>
</dbReference>
<dbReference type="SMART" id="SM00825">
    <property type="entry name" value="PKS_KS"/>
    <property type="match status" value="1"/>
</dbReference>
<dbReference type="InterPro" id="IPR015083">
    <property type="entry name" value="NorB/c/GfsB-D-like_docking"/>
</dbReference>
<dbReference type="Proteomes" id="UP000199375">
    <property type="component" value="Unassembled WGS sequence"/>
</dbReference>
<dbReference type="Pfam" id="PF00109">
    <property type="entry name" value="ketoacyl-synt"/>
    <property type="match status" value="1"/>
</dbReference>
<dbReference type="Gene3D" id="3.40.47.10">
    <property type="match status" value="1"/>
</dbReference>
<dbReference type="Pfam" id="PF16197">
    <property type="entry name" value="KAsynt_C_assoc"/>
    <property type="match status" value="1"/>
</dbReference>
<comment type="cofactor">
    <cofactor evidence="1">
        <name>pantetheine 4'-phosphate</name>
        <dbReference type="ChEBI" id="CHEBI:47942"/>
    </cofactor>
</comment>
<dbReference type="Pfam" id="PF08990">
    <property type="entry name" value="Docking"/>
    <property type="match status" value="1"/>
</dbReference>
<dbReference type="InterPro" id="IPR016039">
    <property type="entry name" value="Thiolase-like"/>
</dbReference>
<dbReference type="AlphaFoldDB" id="A0A1C4XRB1"/>
<dbReference type="SUPFAM" id="SSF52151">
    <property type="entry name" value="FabD/lysophospholipase-like"/>
    <property type="match status" value="1"/>
</dbReference>
<dbReference type="Pfam" id="PF02801">
    <property type="entry name" value="Ketoacyl-synt_C"/>
    <property type="match status" value="1"/>
</dbReference>
<dbReference type="Pfam" id="PF00698">
    <property type="entry name" value="Acyl_transf_1"/>
    <property type="match status" value="1"/>
</dbReference>
<dbReference type="FunFam" id="3.40.366.10:FF:000002">
    <property type="entry name" value="Probable polyketide synthase 2"/>
    <property type="match status" value="1"/>
</dbReference>
<dbReference type="SUPFAM" id="SSF101173">
    <property type="entry name" value="Docking domain B of the erythromycin polyketide synthase (DEBS)"/>
    <property type="match status" value="1"/>
</dbReference>
<dbReference type="GO" id="GO:0006633">
    <property type="term" value="P:fatty acid biosynthetic process"/>
    <property type="evidence" value="ECO:0007669"/>
    <property type="project" value="InterPro"/>
</dbReference>
<dbReference type="RefSeq" id="WP_176734372.1">
    <property type="nucleotide sequence ID" value="NZ_FMCW01000029.1"/>
</dbReference>
<keyword evidence="4 9" id="KW-0808">Transferase</keyword>
<evidence type="ECO:0000256" key="5">
    <source>
        <dbReference type="ARBA" id="ARBA00023194"/>
    </source>
</evidence>
<dbReference type="SMART" id="SM00827">
    <property type="entry name" value="PKS_AT"/>
    <property type="match status" value="1"/>
</dbReference>
<organism evidence="9 10">
    <name type="scientific">Micromonospora haikouensis</name>
    <dbReference type="NCBI Taxonomy" id="686309"/>
    <lineage>
        <taxon>Bacteria</taxon>
        <taxon>Bacillati</taxon>
        <taxon>Actinomycetota</taxon>
        <taxon>Actinomycetes</taxon>
        <taxon>Micromonosporales</taxon>
        <taxon>Micromonosporaceae</taxon>
        <taxon>Micromonospora</taxon>
    </lineage>
</organism>
<dbReference type="EMBL" id="FMCW01000029">
    <property type="protein sequence ID" value="SCF11027.1"/>
    <property type="molecule type" value="Genomic_DNA"/>
</dbReference>
<dbReference type="GO" id="GO:0017000">
    <property type="term" value="P:antibiotic biosynthetic process"/>
    <property type="evidence" value="ECO:0007669"/>
    <property type="project" value="UniProtKB-KW"/>
</dbReference>
<dbReference type="InterPro" id="IPR016036">
    <property type="entry name" value="Malonyl_transacylase_ACP-bd"/>
</dbReference>
<gene>
    <name evidence="9" type="ORF">GA0070558_1291</name>
</gene>
<dbReference type="FunFam" id="3.40.47.10:FF:000019">
    <property type="entry name" value="Polyketide synthase type I"/>
    <property type="match status" value="1"/>
</dbReference>
<dbReference type="InterPro" id="IPR032821">
    <property type="entry name" value="PKS_assoc"/>
</dbReference>
<evidence type="ECO:0000259" key="8">
    <source>
        <dbReference type="PROSITE" id="PS52004"/>
    </source>
</evidence>
<dbReference type="InterPro" id="IPR016035">
    <property type="entry name" value="Acyl_Trfase/lysoPLipase"/>
</dbReference>
<dbReference type="Gene3D" id="3.30.70.3290">
    <property type="match status" value="1"/>
</dbReference>
<dbReference type="SUPFAM" id="SSF53901">
    <property type="entry name" value="Thiolase-like"/>
    <property type="match status" value="1"/>
</dbReference>